<accession>A0ABV6R3X5</accession>
<evidence type="ECO:0000313" key="2">
    <source>
        <dbReference type="Proteomes" id="UP001589906"/>
    </source>
</evidence>
<dbReference type="RefSeq" id="WP_376836362.1">
    <property type="nucleotide sequence ID" value="NZ_JBHLSW010000007.1"/>
</dbReference>
<reference evidence="1 2" key="1">
    <citation type="submission" date="2024-09" db="EMBL/GenBank/DDBJ databases">
        <authorList>
            <person name="Sun Q."/>
            <person name="Mori K."/>
        </authorList>
    </citation>
    <scope>NUCLEOTIDE SEQUENCE [LARGE SCALE GENOMIC DNA]</scope>
    <source>
        <strain evidence="1 2">NCAIM B.02621</strain>
    </source>
</reference>
<comment type="caution">
    <text evidence="1">The sequence shown here is derived from an EMBL/GenBank/DDBJ whole genome shotgun (WGS) entry which is preliminary data.</text>
</comment>
<sequence length="142" mass="14931">MNDPAQRVQALTSLTQRLTARLSEEAAAFEAKRPQDIAAGVAETQELANHYRRESARVKADRAVIASAPLADRKALIAATQAFEAVLTRHARALDAAKTVSEGLVRTIAAEVSAHRAKGVGYGSGGQSVDGDARAVALNRTA</sequence>
<dbReference type="EMBL" id="JBHLSW010000007">
    <property type="protein sequence ID" value="MFC0634330.1"/>
    <property type="molecule type" value="Genomic_DNA"/>
</dbReference>
<protein>
    <submittedName>
        <fullName evidence="1">Flagellar basal-body protein FlbY</fullName>
    </submittedName>
</protein>
<keyword evidence="2" id="KW-1185">Reference proteome</keyword>
<keyword evidence="1" id="KW-0969">Cilium</keyword>
<gene>
    <name evidence="1" type="ORF">ACFFGE_10630</name>
</gene>
<evidence type="ECO:0000313" key="1">
    <source>
        <dbReference type="EMBL" id="MFC0634330.1"/>
    </source>
</evidence>
<name>A0ABV6R3X5_9CAUL</name>
<organism evidence="1 2">
    <name type="scientific">Brevundimonas balnearis</name>
    <dbReference type="NCBI Taxonomy" id="1572858"/>
    <lineage>
        <taxon>Bacteria</taxon>
        <taxon>Pseudomonadati</taxon>
        <taxon>Pseudomonadota</taxon>
        <taxon>Alphaproteobacteria</taxon>
        <taxon>Caulobacterales</taxon>
        <taxon>Caulobacteraceae</taxon>
        <taxon>Brevundimonas</taxon>
    </lineage>
</organism>
<dbReference type="Proteomes" id="UP001589906">
    <property type="component" value="Unassembled WGS sequence"/>
</dbReference>
<keyword evidence="1" id="KW-0966">Cell projection</keyword>
<keyword evidence="1" id="KW-0282">Flagellum</keyword>
<proteinExistence type="predicted"/>